<dbReference type="EMBL" id="RYZR01000006">
    <property type="protein sequence ID" value="RUL63229.1"/>
    <property type="molecule type" value="Genomic_DNA"/>
</dbReference>
<dbReference type="Pfam" id="PF05593">
    <property type="entry name" value="RHS_repeat"/>
    <property type="match status" value="1"/>
</dbReference>
<keyword evidence="3" id="KW-1185">Reference proteome</keyword>
<dbReference type="Proteomes" id="UP000267077">
    <property type="component" value="Unassembled WGS sequence"/>
</dbReference>
<dbReference type="InterPro" id="IPR002909">
    <property type="entry name" value="IPT_dom"/>
</dbReference>
<accession>A0A432LRQ4</accession>
<protein>
    <recommendedName>
        <fullName evidence="1">IPT/TIG domain-containing protein</fullName>
    </recommendedName>
</protein>
<dbReference type="Pfam" id="PF01833">
    <property type="entry name" value="TIG"/>
    <property type="match status" value="1"/>
</dbReference>
<dbReference type="Gene3D" id="2.60.120.380">
    <property type="match status" value="5"/>
</dbReference>
<evidence type="ECO:0000259" key="1">
    <source>
        <dbReference type="Pfam" id="PF01833"/>
    </source>
</evidence>
<dbReference type="InterPro" id="IPR006530">
    <property type="entry name" value="YD"/>
</dbReference>
<organism evidence="2 3">
    <name type="scientific">Dyella dinghuensis</name>
    <dbReference type="NCBI Taxonomy" id="1920169"/>
    <lineage>
        <taxon>Bacteria</taxon>
        <taxon>Pseudomonadati</taxon>
        <taxon>Pseudomonadota</taxon>
        <taxon>Gammaproteobacteria</taxon>
        <taxon>Lysobacterales</taxon>
        <taxon>Rhodanobacteraceae</taxon>
        <taxon>Dyella</taxon>
    </lineage>
</organism>
<dbReference type="NCBIfam" id="TIGR01643">
    <property type="entry name" value="YD_repeat_2x"/>
    <property type="match status" value="1"/>
</dbReference>
<dbReference type="InterPro" id="IPR031325">
    <property type="entry name" value="RHS_repeat"/>
</dbReference>
<name>A0A432LRQ4_9GAMM</name>
<dbReference type="Gene3D" id="2.60.40.10">
    <property type="entry name" value="Immunoglobulins"/>
    <property type="match status" value="2"/>
</dbReference>
<evidence type="ECO:0000313" key="3">
    <source>
        <dbReference type="Proteomes" id="UP000267077"/>
    </source>
</evidence>
<evidence type="ECO:0000313" key="2">
    <source>
        <dbReference type="EMBL" id="RUL63229.1"/>
    </source>
</evidence>
<dbReference type="SUPFAM" id="SSF81296">
    <property type="entry name" value="E set domains"/>
    <property type="match status" value="2"/>
</dbReference>
<sequence>MESQDKRVVVADRADSSVLGLEKKSRYLREYSCCGTRWLQWAAMLLFFLSIAHASTPSAPDNTYVYDGNGRLVAVTRADGTSAQYVYDAMGNLVQVTTVPASQLTIFGFDPVHGAVGASVTIYGQGFSATAVNDAVTFNGTAATVTSATANQLVVSVPTGATTGLISVTTGGNTTNSSSSFVVDGTGIPPTIIQATPAVVSTGGTVTVTGAQLDPVAGQTSVQMGGRDISPSSVTASQIQFTVPSTANSGFVTAETAYGQAVSPVPIFVLPSSISAANLVSSGVGQLNGAPVNLNIGSAGQDGAVVFSVTSNNWISLQLSSITTTASSISYTIYGPSNAVIQQGSVSTTSPSIHLPYLAIGTYMAIFQPNTAGAELSVGVEANATVSAAAPLSVAAAFPWESKRLVFQATQGQNLELTLNNVNVPGATYNQFYVTVYNAAGSSLAGFYCYQSNPGSSCMQHLWYLPAGTYNLVVSPTYGGTLQFNTLIQPDIAGPLIAKNGSANLVLTAGEVERFTFNANQGDTVALQASSVTTTPTGQSVYFYVYRPDAGAITSSTPVYTSFSSSGAQLVNLSNLPVTGTYTVIAVPNYGLPASAQLSYVAGVTGSLTANGASQSYSGNAGGEAVYLSFNATQGQNLELTLNNISITGTGTYVYVNVYNASNSNIASYYCYQSNPGASCSKSLWNLPAGAYQVVVSPAVATDVMHFSTLLESDTAGGALTAGTPAAINLAAGQAERFTFSGTLGTTVALQLSGVSTTPAGQYVYINVYRPDAGQISTSNYYTYTYSGSGPATLNLSNLPASGTYTVVAYTSYGLPATAALTLANGDTGTLTANGASQSYTASVSGQNVYMSFTATQGQNLELTMNNISITGGGSYYNVNVYNATGGNVGSSNCYASYPGASCTLSLWNLAAGAYSIVASPVNSTDTIHFNTLLETDVVGGALTANTAATVNLAAGQAERFTFSGSVGGTVGLELTGVTTTPAGQYVYIKVYRPDAGQITTSDYYTYTSTTGGPTTLNLSNLPVSGTYTVVAYTGYGLPATASLTLASGDTGTLTANGASQSYSANEAGENAYLSFTATQGQNLELTMNNISITGTGTYYSVNVYNATGGNVTYQTCYISNPGTSCTLSLWNLPAGTYSVVATPENPGDEIHFSALLESDVAGGALTVGTAASVNLAAGQAERFTFSGTLGGTVALQLNGVTTTPTGQYVYIKVYRPDVGQITTSDYYTYTYTGSGPATLNLSNLPASGTYTVVAYTAYGLPATGTLTLFNGDTGTLPTTGTSQAFVANTAGENAYMSFTATQGQNLELTMNNIVIAGTGTYYSVNVSNGTGNSVGSQTCYTSNPGTSCTLSLWNLPAGTYSVVVSPEYGGDKLSFSAILEPDLVGPALTTGTPANITLGAGQTERVTFTGTVGGSVSLQLSGVTTTPAGQYVYVKVYRPDVGQITTGNYYTYTYSTGSTATLNLTNLPAAGTYTAVIYNNYGLPATASVTELSSVAGAPPTYGTATLPVNGASQSEQSAAAGQNVTMTFNATQGQNLELTLNNVTVTGGTYFSVAVTNASGTAVGSFTCYPTNPGASCTSSLWNLIAGTYTVVATANSGVTLKFNALLESDISGGALTAGTPANINLAAGQVERFTFNGTLGGTVALQLNSVTTTPTGQYMYVTVYRPDAGSITGSNYYTYTYTGSGPATLNLPNLPVSGTYTVIAYDLYGLPATGTLTLANGSTGTQPTNGTSESYAANETGQNVYMSFTATQGQNLELTLNNASVTGGTYNQFYVEVYSASGNNVVNFYCNASNPGTSCTQSLWNLAAGTYTVTAVPNYGGVIKFSALLEPDVSGGALTAGTAANINLAAGQAERFTFSGSVGGTVALQLNAVTTTPTGQSVYVNVYRPDGGLITTSDYYTYTSTGSGPATLNLSNLPASGTYTVVAYTSYGIPATGTLTLATGATGTQAVNGTSQSFAATEADQNVYLSFSATQGQNVELTLNNASVTGGTYNQFYVEVYAASGGNVVNFYCNASNPGADCTQSLWNLAAGKYTVIAVPIYGGVIKFNALVESDVSGGALTAGTAANINLAAGQAERFTFSGTAGGTLALQLTGVTTTPAGQNVYINVYRPDVGLMNSSNYYTYTYTGTGPATLNLTNLPVSGTYTVVAYTSYGLPATGTLTLATGNIGTLTVNGTAQSYTATEAGQNIYMSFTATQGQNLELTLNNTNVTGATYNQFYVQIYNAAGGNVANFWCYASNPNGTCNQSLWNLAAGKYTVIAEPNYGGVIQLTALLDADASGGALTAGTPVNVDLAIGQPKRFTFSGTVGGTVALQLNGVTTTPTGQYVYVDVYRPDAGLITTSNYYTYAYSGSGPATLNLSNLPVSGTYTVVVYASYDFPATATLTLASGDTGTLAANGTSQSYTANETGEDVYMSFTATQGQNLELAMNNIVIAGTGSYFSVNVYNAAGGSVGNTYCYTSNGPSCALSLWNLPAGNYSIVISPELAGDKLSFNAMLNPDIVGGALVEGTPTSFTLAAGQVERLTFNGTLGANATLQLTGATTPSGTNVYVNIYRPDTGLITTSGYYSYTYSSGSPAAFTLYNLPATGTYTAVVYNSYGLPMTGQITWQ</sequence>
<dbReference type="InterPro" id="IPR014756">
    <property type="entry name" value="Ig_E-set"/>
</dbReference>
<feature type="domain" description="IPT/TIG" evidence="1">
    <location>
        <begin position="108"/>
        <end position="181"/>
    </location>
</feature>
<reference evidence="2 3" key="1">
    <citation type="submission" date="2018-12" db="EMBL/GenBank/DDBJ databases">
        <title>Dyella dinghuensis sp. nov. DHOA06 and Dyella choica sp. nov. 4M-K27, isolated from forest soil.</title>
        <authorList>
            <person name="Qiu L.-H."/>
            <person name="Gao Z.-H."/>
        </authorList>
    </citation>
    <scope>NUCLEOTIDE SEQUENCE [LARGE SCALE GENOMIC DNA]</scope>
    <source>
        <strain evidence="2 3">DHOA06</strain>
    </source>
</reference>
<dbReference type="InterPro" id="IPR013783">
    <property type="entry name" value="Ig-like_fold"/>
</dbReference>
<comment type="caution">
    <text evidence="2">The sequence shown here is derived from an EMBL/GenBank/DDBJ whole genome shotgun (WGS) entry which is preliminary data.</text>
</comment>
<gene>
    <name evidence="2" type="ORF">EKH79_12550</name>
</gene>
<proteinExistence type="predicted"/>